<dbReference type="Proteomes" id="UP000031443">
    <property type="component" value="Unassembled WGS sequence"/>
</dbReference>
<proteinExistence type="predicted"/>
<dbReference type="EMBL" id="KB579774">
    <property type="protein sequence ID" value="EMP26440.1"/>
    <property type="molecule type" value="Genomic_DNA"/>
</dbReference>
<name>M7AU03_CHEMY</name>
<feature type="region of interest" description="Disordered" evidence="1">
    <location>
        <begin position="76"/>
        <end position="98"/>
    </location>
</feature>
<keyword evidence="3" id="KW-1185">Reference proteome</keyword>
<reference evidence="3" key="1">
    <citation type="journal article" date="2013" name="Nat. Genet.">
        <title>The draft genomes of soft-shell turtle and green sea turtle yield insights into the development and evolution of the turtle-specific body plan.</title>
        <authorList>
            <person name="Wang Z."/>
            <person name="Pascual-Anaya J."/>
            <person name="Zadissa A."/>
            <person name="Li W."/>
            <person name="Niimura Y."/>
            <person name="Huang Z."/>
            <person name="Li C."/>
            <person name="White S."/>
            <person name="Xiong Z."/>
            <person name="Fang D."/>
            <person name="Wang B."/>
            <person name="Ming Y."/>
            <person name="Chen Y."/>
            <person name="Zheng Y."/>
            <person name="Kuraku S."/>
            <person name="Pignatelli M."/>
            <person name="Herrero J."/>
            <person name="Beal K."/>
            <person name="Nozawa M."/>
            <person name="Li Q."/>
            <person name="Wang J."/>
            <person name="Zhang H."/>
            <person name="Yu L."/>
            <person name="Shigenobu S."/>
            <person name="Wang J."/>
            <person name="Liu J."/>
            <person name="Flicek P."/>
            <person name="Searle S."/>
            <person name="Wang J."/>
            <person name="Kuratani S."/>
            <person name="Yin Y."/>
            <person name="Aken B."/>
            <person name="Zhang G."/>
            <person name="Irie N."/>
        </authorList>
    </citation>
    <scope>NUCLEOTIDE SEQUENCE [LARGE SCALE GENOMIC DNA]</scope>
</reference>
<feature type="compositionally biased region" description="Polar residues" evidence="1">
    <location>
        <begin position="84"/>
        <end position="98"/>
    </location>
</feature>
<dbReference type="AlphaFoldDB" id="M7AU03"/>
<organism evidence="2 3">
    <name type="scientific">Chelonia mydas</name>
    <name type="common">Green sea-turtle</name>
    <name type="synonym">Chelonia agassizi</name>
    <dbReference type="NCBI Taxonomy" id="8469"/>
    <lineage>
        <taxon>Eukaryota</taxon>
        <taxon>Metazoa</taxon>
        <taxon>Chordata</taxon>
        <taxon>Craniata</taxon>
        <taxon>Vertebrata</taxon>
        <taxon>Euteleostomi</taxon>
        <taxon>Archelosauria</taxon>
        <taxon>Testudinata</taxon>
        <taxon>Testudines</taxon>
        <taxon>Cryptodira</taxon>
        <taxon>Durocryptodira</taxon>
        <taxon>Americhelydia</taxon>
        <taxon>Chelonioidea</taxon>
        <taxon>Cheloniidae</taxon>
        <taxon>Chelonia</taxon>
    </lineage>
</organism>
<protein>
    <submittedName>
        <fullName evidence="2">Uncharacterized protein</fullName>
    </submittedName>
</protein>
<accession>M7AU03</accession>
<evidence type="ECO:0000256" key="1">
    <source>
        <dbReference type="SAM" id="MobiDB-lite"/>
    </source>
</evidence>
<evidence type="ECO:0000313" key="2">
    <source>
        <dbReference type="EMBL" id="EMP26440.1"/>
    </source>
</evidence>
<sequence>MCWPLLPTAPIDLEQETVASGSCDRPNLWMLQTIAPIPILRSKASLTAATASLSNVANNCTSDELRVDRQVCLNEKQRPEQKESSLSNINPVNTSVCL</sequence>
<gene>
    <name evidence="2" type="ORF">UY3_16481</name>
</gene>
<evidence type="ECO:0000313" key="3">
    <source>
        <dbReference type="Proteomes" id="UP000031443"/>
    </source>
</evidence>